<dbReference type="EMBL" id="JBHSLU010000063">
    <property type="protein sequence ID" value="MFC5507190.1"/>
    <property type="molecule type" value="Genomic_DNA"/>
</dbReference>
<sequence>MSDAILPLRAAVQAALEADTGLIALIGPGRIHDEAPRGATGVYVVHGEVEARDWSTGTERGCEQDFGLTVWAGESGSARLALEAAARIATVLDEATPALVGHRLVNLRWRSSRLARDGATGLAFVALRFRAVTEAL</sequence>
<dbReference type="Proteomes" id="UP001596060">
    <property type="component" value="Unassembled WGS sequence"/>
</dbReference>
<dbReference type="RefSeq" id="WP_066725900.1">
    <property type="nucleotide sequence ID" value="NZ_JBHSLU010000063.1"/>
</dbReference>
<keyword evidence="2" id="KW-1185">Reference proteome</keyword>
<name>A0ABW0P442_9HYPH</name>
<dbReference type="InterPro" id="IPR021508">
    <property type="entry name" value="Gp17-like"/>
</dbReference>
<reference evidence="2" key="1">
    <citation type="journal article" date="2019" name="Int. J. Syst. Evol. Microbiol.">
        <title>The Global Catalogue of Microorganisms (GCM) 10K type strain sequencing project: providing services to taxonomists for standard genome sequencing and annotation.</title>
        <authorList>
            <consortium name="The Broad Institute Genomics Platform"/>
            <consortium name="The Broad Institute Genome Sequencing Center for Infectious Disease"/>
            <person name="Wu L."/>
            <person name="Ma J."/>
        </authorList>
    </citation>
    <scope>NUCLEOTIDE SEQUENCE [LARGE SCALE GENOMIC DNA]</scope>
    <source>
        <strain evidence="2">CCUG 43117</strain>
    </source>
</reference>
<evidence type="ECO:0000313" key="1">
    <source>
        <dbReference type="EMBL" id="MFC5507190.1"/>
    </source>
</evidence>
<protein>
    <submittedName>
        <fullName evidence="1">DUF3168 domain-containing protein</fullName>
    </submittedName>
</protein>
<gene>
    <name evidence="1" type="ORF">ACFPN9_18275</name>
</gene>
<accession>A0ABW0P442</accession>
<dbReference type="Pfam" id="PF11367">
    <property type="entry name" value="Tail_completion_gp17"/>
    <property type="match status" value="1"/>
</dbReference>
<dbReference type="Gene3D" id="3.30.2000.30">
    <property type="match status" value="1"/>
</dbReference>
<comment type="caution">
    <text evidence="1">The sequence shown here is derived from an EMBL/GenBank/DDBJ whole genome shotgun (WGS) entry which is preliminary data.</text>
</comment>
<dbReference type="InterPro" id="IPR053745">
    <property type="entry name" value="Viral_Tail_Comp_sf"/>
</dbReference>
<organism evidence="1 2">
    <name type="scientific">Bosea massiliensis</name>
    <dbReference type="NCBI Taxonomy" id="151419"/>
    <lineage>
        <taxon>Bacteria</taxon>
        <taxon>Pseudomonadati</taxon>
        <taxon>Pseudomonadota</taxon>
        <taxon>Alphaproteobacteria</taxon>
        <taxon>Hyphomicrobiales</taxon>
        <taxon>Boseaceae</taxon>
        <taxon>Bosea</taxon>
    </lineage>
</organism>
<proteinExistence type="predicted"/>
<evidence type="ECO:0000313" key="2">
    <source>
        <dbReference type="Proteomes" id="UP001596060"/>
    </source>
</evidence>